<dbReference type="EMBL" id="JACHEH010000001">
    <property type="protein sequence ID" value="MBB6166717.1"/>
    <property type="molecule type" value="Genomic_DNA"/>
</dbReference>
<gene>
    <name evidence="2" type="ORF">HNQ73_000325</name>
</gene>
<protein>
    <recommendedName>
        <fullName evidence="1">Phasin domain-containing protein</fullName>
    </recommendedName>
</protein>
<organism evidence="2 3">
    <name type="scientific">Chelatococcus composti</name>
    <dbReference type="NCBI Taxonomy" id="1743235"/>
    <lineage>
        <taxon>Bacteria</taxon>
        <taxon>Pseudomonadati</taxon>
        <taxon>Pseudomonadota</taxon>
        <taxon>Alphaproteobacteria</taxon>
        <taxon>Hyphomicrobiales</taxon>
        <taxon>Chelatococcaceae</taxon>
        <taxon>Chelatococcus</taxon>
    </lineage>
</organism>
<dbReference type="RefSeq" id="WP_183331592.1">
    <property type="nucleotide sequence ID" value="NZ_BMHX01000001.1"/>
</dbReference>
<evidence type="ECO:0000313" key="3">
    <source>
        <dbReference type="Proteomes" id="UP000588017"/>
    </source>
</evidence>
<proteinExistence type="predicted"/>
<dbReference type="InterPro" id="IPR018968">
    <property type="entry name" value="Phasin"/>
</dbReference>
<comment type="caution">
    <text evidence="2">The sequence shown here is derived from an EMBL/GenBank/DDBJ whole genome shotgun (WGS) entry which is preliminary data.</text>
</comment>
<reference evidence="2 3" key="1">
    <citation type="submission" date="2020-08" db="EMBL/GenBank/DDBJ databases">
        <title>Genomic Encyclopedia of Type Strains, Phase IV (KMG-IV): sequencing the most valuable type-strain genomes for metagenomic binning, comparative biology and taxonomic classification.</title>
        <authorList>
            <person name="Goeker M."/>
        </authorList>
    </citation>
    <scope>NUCLEOTIDE SEQUENCE [LARGE SCALE GENOMIC DNA]</scope>
    <source>
        <strain evidence="2 3">DSM 101465</strain>
    </source>
</reference>
<keyword evidence="3" id="KW-1185">Reference proteome</keyword>
<dbReference type="Proteomes" id="UP000588017">
    <property type="component" value="Unassembled WGS sequence"/>
</dbReference>
<sequence>MFAQFDDLQKLGKEQMDVAMKAFGAVSKGAQAIAVELADYSKKSFEQGTAAVEKLAGAKTLDKAFEIQSAYLKSTYENLVAQTTKLGELYADLAKEAVKPYESLYARAQTGASAGK</sequence>
<name>A0A841K2H2_9HYPH</name>
<dbReference type="AlphaFoldDB" id="A0A841K2H2"/>
<dbReference type="Pfam" id="PF09361">
    <property type="entry name" value="Phasin_2"/>
    <property type="match status" value="1"/>
</dbReference>
<evidence type="ECO:0000313" key="2">
    <source>
        <dbReference type="EMBL" id="MBB6166717.1"/>
    </source>
</evidence>
<evidence type="ECO:0000259" key="1">
    <source>
        <dbReference type="Pfam" id="PF09361"/>
    </source>
</evidence>
<feature type="domain" description="Phasin" evidence="1">
    <location>
        <begin position="7"/>
        <end position="103"/>
    </location>
</feature>
<accession>A0A841K2H2</accession>